<evidence type="ECO:0000313" key="2">
    <source>
        <dbReference type="EMBL" id="MEZ0163529.1"/>
    </source>
</evidence>
<evidence type="ECO:0008006" key="4">
    <source>
        <dbReference type="Google" id="ProtNLM"/>
    </source>
</evidence>
<keyword evidence="1" id="KW-0472">Membrane</keyword>
<sequence>MPGSITTLGSGMSHWNWIVIAVVTGTAIGLVAPRLRRRAQRGLHGQGVFEASVRSLARSPHGLSRAWGCSAGAVITDSGDLRWRGRVLAGGRLEDAEARKPRGRELAWLDPWTQVWTVVFDDGTRVEVGVAPGDAHFLRPWRTPTA</sequence>
<keyword evidence="1" id="KW-1133">Transmembrane helix</keyword>
<evidence type="ECO:0000256" key="1">
    <source>
        <dbReference type="SAM" id="Phobius"/>
    </source>
</evidence>
<gene>
    <name evidence="2" type="ORF">AB2L27_01970</name>
</gene>
<reference evidence="2 3" key="1">
    <citation type="submission" date="2024-07" db="EMBL/GenBank/DDBJ databases">
        <authorList>
            <person name="Thanompreechachai J."/>
            <person name="Duangmal K."/>
        </authorList>
    </citation>
    <scope>NUCLEOTIDE SEQUENCE [LARGE SCALE GENOMIC DNA]</scope>
    <source>
        <strain evidence="2 3">LSe6-4</strain>
    </source>
</reference>
<evidence type="ECO:0000313" key="3">
    <source>
        <dbReference type="Proteomes" id="UP001565927"/>
    </source>
</evidence>
<keyword evidence="3" id="KW-1185">Reference proteome</keyword>
<keyword evidence="1" id="KW-0812">Transmembrane</keyword>
<organism evidence="2 3">
    <name type="scientific">Kineococcus halophytocola</name>
    <dbReference type="NCBI Taxonomy" id="3234027"/>
    <lineage>
        <taxon>Bacteria</taxon>
        <taxon>Bacillati</taxon>
        <taxon>Actinomycetota</taxon>
        <taxon>Actinomycetes</taxon>
        <taxon>Kineosporiales</taxon>
        <taxon>Kineosporiaceae</taxon>
        <taxon>Kineococcus</taxon>
    </lineage>
</organism>
<name>A0ABV4GW60_9ACTN</name>
<accession>A0ABV4GW60</accession>
<protein>
    <recommendedName>
        <fullName evidence="4">DUF2550 family protein</fullName>
    </recommendedName>
</protein>
<dbReference type="EMBL" id="JBGFTU010000002">
    <property type="protein sequence ID" value="MEZ0163529.1"/>
    <property type="molecule type" value="Genomic_DNA"/>
</dbReference>
<dbReference type="RefSeq" id="WP_370439786.1">
    <property type="nucleotide sequence ID" value="NZ_JBGFTU010000002.1"/>
</dbReference>
<dbReference type="Proteomes" id="UP001565927">
    <property type="component" value="Unassembled WGS sequence"/>
</dbReference>
<proteinExistence type="predicted"/>
<feature type="transmembrane region" description="Helical" evidence="1">
    <location>
        <begin position="15"/>
        <end position="32"/>
    </location>
</feature>
<comment type="caution">
    <text evidence="2">The sequence shown here is derived from an EMBL/GenBank/DDBJ whole genome shotgun (WGS) entry which is preliminary data.</text>
</comment>